<gene>
    <name evidence="6" type="ORF">PPNO1_LOCUS9006</name>
</gene>
<dbReference type="InterPro" id="IPR050134">
    <property type="entry name" value="NAD-dep_sirtuin_deacylases"/>
</dbReference>
<sequence length="295" mass="32524">MPRHSDFARFHALLSAKPRILLVCGAGLSASSGLPTFRGAGGLWREYSAVDLATPEAFEQDPGLVWLFYAYRRHMSMKANPNRGHHALAALAQKYDNVFCVSQNVDGLLEKADYPLEKLRKIHGCLYGLKCFNEDCDWRASNSTDDPLWPILAPASADVDSTNPIPLLDPAHPAPKISWDEIPKCPKCGAEEEYGLQRPDIVWFGEPMDDHVVRDVEEWIDGGVDIVLSIGTSEVVNTAASFLYHARSNGAIYVNVNLDAALPHHLGNLDQDDFAFAGDAMELLPKLFEPIIGDV</sequence>
<dbReference type="OrthoDB" id="424302at2759"/>
<evidence type="ECO:0000313" key="7">
    <source>
        <dbReference type="Proteomes" id="UP000838763"/>
    </source>
</evidence>
<evidence type="ECO:0000313" key="6">
    <source>
        <dbReference type="EMBL" id="CAI4219445.1"/>
    </source>
</evidence>
<dbReference type="InterPro" id="IPR026591">
    <property type="entry name" value="Sirtuin_cat_small_dom_sf"/>
</dbReference>
<dbReference type="GO" id="GO:0017136">
    <property type="term" value="F:histone deacetylase activity, NAD-dependent"/>
    <property type="evidence" value="ECO:0007669"/>
    <property type="project" value="TreeGrafter"/>
</dbReference>
<organism evidence="6 7">
    <name type="scientific">Parascedosporium putredinis</name>
    <dbReference type="NCBI Taxonomy" id="1442378"/>
    <lineage>
        <taxon>Eukaryota</taxon>
        <taxon>Fungi</taxon>
        <taxon>Dikarya</taxon>
        <taxon>Ascomycota</taxon>
        <taxon>Pezizomycotina</taxon>
        <taxon>Sordariomycetes</taxon>
        <taxon>Hypocreomycetidae</taxon>
        <taxon>Microascales</taxon>
        <taxon>Microascaceae</taxon>
        <taxon>Parascedosporium</taxon>
    </lineage>
</organism>
<dbReference type="InterPro" id="IPR029035">
    <property type="entry name" value="DHS-like_NAD/FAD-binding_dom"/>
</dbReference>
<dbReference type="Proteomes" id="UP000838763">
    <property type="component" value="Unassembled WGS sequence"/>
</dbReference>
<dbReference type="PANTHER" id="PTHR11085">
    <property type="entry name" value="NAD-DEPENDENT PROTEIN DEACYLASE SIRTUIN-5, MITOCHONDRIAL-RELATED"/>
    <property type="match status" value="1"/>
</dbReference>
<keyword evidence="7" id="KW-1185">Reference proteome</keyword>
<accession>A0A9P1ME05</accession>
<dbReference type="GO" id="GO:0070403">
    <property type="term" value="F:NAD+ binding"/>
    <property type="evidence" value="ECO:0007669"/>
    <property type="project" value="InterPro"/>
</dbReference>
<evidence type="ECO:0000256" key="4">
    <source>
        <dbReference type="PROSITE-ProRule" id="PRU00236"/>
    </source>
</evidence>
<dbReference type="GO" id="GO:0046872">
    <property type="term" value="F:metal ion binding"/>
    <property type="evidence" value="ECO:0007669"/>
    <property type="project" value="UniProtKB-KW"/>
</dbReference>
<dbReference type="Gene3D" id="3.30.1600.10">
    <property type="entry name" value="SIR2/SIRT2 'Small Domain"/>
    <property type="match status" value="1"/>
</dbReference>
<evidence type="ECO:0000259" key="5">
    <source>
        <dbReference type="PROSITE" id="PS50305"/>
    </source>
</evidence>
<evidence type="ECO:0000256" key="2">
    <source>
        <dbReference type="ARBA" id="ARBA00022679"/>
    </source>
</evidence>
<comment type="similarity">
    <text evidence="1">Belongs to the sirtuin family. Class I subfamily.</text>
</comment>
<dbReference type="AlphaFoldDB" id="A0A9P1ME05"/>
<name>A0A9P1ME05_9PEZI</name>
<feature type="binding site" evidence="4">
    <location>
        <position position="185"/>
    </location>
    <ligand>
        <name>Zn(2+)</name>
        <dbReference type="ChEBI" id="CHEBI:29105"/>
    </ligand>
</feature>
<keyword evidence="3" id="KW-0520">NAD</keyword>
<feature type="binding site" evidence="4">
    <location>
        <position position="136"/>
    </location>
    <ligand>
        <name>Zn(2+)</name>
        <dbReference type="ChEBI" id="CHEBI:29105"/>
    </ligand>
</feature>
<feature type="binding site" evidence="4">
    <location>
        <position position="131"/>
    </location>
    <ligand>
        <name>Zn(2+)</name>
        <dbReference type="ChEBI" id="CHEBI:29105"/>
    </ligand>
</feature>
<evidence type="ECO:0000256" key="3">
    <source>
        <dbReference type="ARBA" id="ARBA00023027"/>
    </source>
</evidence>
<keyword evidence="4" id="KW-0479">Metal-binding</keyword>
<dbReference type="InterPro" id="IPR026590">
    <property type="entry name" value="Ssirtuin_cat_dom"/>
</dbReference>
<dbReference type="SUPFAM" id="SSF52467">
    <property type="entry name" value="DHS-like NAD/FAD-binding domain"/>
    <property type="match status" value="1"/>
</dbReference>
<dbReference type="EMBL" id="CALLCH030000020">
    <property type="protein sequence ID" value="CAI4219445.1"/>
    <property type="molecule type" value="Genomic_DNA"/>
</dbReference>
<comment type="caution">
    <text evidence="6">The sequence shown here is derived from an EMBL/GenBank/DDBJ whole genome shotgun (WGS) entry which is preliminary data.</text>
</comment>
<dbReference type="Pfam" id="PF02146">
    <property type="entry name" value="SIR2"/>
    <property type="match status" value="1"/>
</dbReference>
<dbReference type="InterPro" id="IPR003000">
    <property type="entry name" value="Sirtuin"/>
</dbReference>
<dbReference type="Gene3D" id="3.40.50.1220">
    <property type="entry name" value="TPP-binding domain"/>
    <property type="match status" value="1"/>
</dbReference>
<feature type="binding site" evidence="4">
    <location>
        <position position="188"/>
    </location>
    <ligand>
        <name>Zn(2+)</name>
        <dbReference type="ChEBI" id="CHEBI:29105"/>
    </ligand>
</feature>
<dbReference type="GO" id="GO:0005634">
    <property type="term" value="C:nucleus"/>
    <property type="evidence" value="ECO:0007669"/>
    <property type="project" value="TreeGrafter"/>
</dbReference>
<protein>
    <recommendedName>
        <fullName evidence="5">Deacetylase sirtuin-type domain-containing protein</fullName>
    </recommendedName>
</protein>
<feature type="active site" description="Proton acceptor" evidence="4">
    <location>
        <position position="123"/>
    </location>
</feature>
<reference evidence="6" key="1">
    <citation type="submission" date="2022-11" db="EMBL/GenBank/DDBJ databases">
        <authorList>
            <person name="Scott C."/>
            <person name="Bruce N."/>
        </authorList>
    </citation>
    <scope>NUCLEOTIDE SEQUENCE</scope>
</reference>
<evidence type="ECO:0000256" key="1">
    <source>
        <dbReference type="ARBA" id="ARBA00006924"/>
    </source>
</evidence>
<keyword evidence="4" id="KW-0862">Zinc</keyword>
<dbReference type="PANTHER" id="PTHR11085:SF10">
    <property type="entry name" value="NAD-DEPENDENT PROTEIN DEACYLASE SIRTUIN-5, MITOCHONDRIAL-RELATED"/>
    <property type="match status" value="1"/>
</dbReference>
<dbReference type="PROSITE" id="PS50305">
    <property type="entry name" value="SIRTUIN"/>
    <property type="match status" value="1"/>
</dbReference>
<keyword evidence="2" id="KW-0808">Transferase</keyword>
<proteinExistence type="inferred from homology"/>
<feature type="domain" description="Deacetylase sirtuin-type" evidence="5">
    <location>
        <begin position="1"/>
        <end position="295"/>
    </location>
</feature>